<sequence>MEKSEEILNSQNKLTRELLELPHILNVRLPGNDELMYENRPIRERMEEVLQNAPLSEETKLWLKDGVITYIESLTIQDDFSDNVQRREFEKTFENKKEISNSFRNNRLGRNNINDVIRFFNNFESFEKKFSFSLPVKKMLDEVYLIVSFKRRDESDPKSEDLRAYEEMGIEDKLEVTRKVAELAREICVNIIQKFSQTSL</sequence>
<gene>
    <name evidence="1" type="ORF">A3B93_01745</name>
</gene>
<name>A0A1F6WHJ2_9BACT</name>
<dbReference type="AlphaFoldDB" id="A0A1F6WHJ2"/>
<protein>
    <submittedName>
        <fullName evidence="1">Uncharacterized protein</fullName>
    </submittedName>
</protein>
<evidence type="ECO:0000313" key="2">
    <source>
        <dbReference type="Proteomes" id="UP000179880"/>
    </source>
</evidence>
<reference evidence="1 2" key="1">
    <citation type="journal article" date="2016" name="Nat. Commun.">
        <title>Thousands of microbial genomes shed light on interconnected biogeochemical processes in an aquifer system.</title>
        <authorList>
            <person name="Anantharaman K."/>
            <person name="Brown C.T."/>
            <person name="Hug L.A."/>
            <person name="Sharon I."/>
            <person name="Castelle C.J."/>
            <person name="Probst A.J."/>
            <person name="Thomas B.C."/>
            <person name="Singh A."/>
            <person name="Wilkins M.J."/>
            <person name="Karaoz U."/>
            <person name="Brodie E.L."/>
            <person name="Williams K.H."/>
            <person name="Hubbard S.S."/>
            <person name="Banfield J.F."/>
        </authorList>
    </citation>
    <scope>NUCLEOTIDE SEQUENCE [LARGE SCALE GENOMIC DNA]</scope>
</reference>
<proteinExistence type="predicted"/>
<organism evidence="1 2">
    <name type="scientific">Candidatus Nomurabacteria bacterium RIFCSPHIGHO2_02_FULL_42_24</name>
    <dbReference type="NCBI Taxonomy" id="1801757"/>
    <lineage>
        <taxon>Bacteria</taxon>
        <taxon>Candidatus Nomuraibacteriota</taxon>
    </lineage>
</organism>
<accession>A0A1F6WHJ2</accession>
<evidence type="ECO:0000313" key="1">
    <source>
        <dbReference type="EMBL" id="OGI81185.1"/>
    </source>
</evidence>
<dbReference type="Proteomes" id="UP000179880">
    <property type="component" value="Unassembled WGS sequence"/>
</dbReference>
<dbReference type="EMBL" id="MFUH01000038">
    <property type="protein sequence ID" value="OGI81185.1"/>
    <property type="molecule type" value="Genomic_DNA"/>
</dbReference>
<comment type="caution">
    <text evidence="1">The sequence shown here is derived from an EMBL/GenBank/DDBJ whole genome shotgun (WGS) entry which is preliminary data.</text>
</comment>